<sequence length="128" mass="14384">MGRKILQRGFYSSCETSHCTSSGYSGRSYIGVQTNQRGWNRGSLPESRVRVPSQQETLRVNARSDSGMGENFYRNGGLWHPIHTWKNKGLNIVGSELLIFLYMNGRKTIFGHEGEGTLALACICVWLL</sequence>
<gene>
    <name evidence="1" type="ORF">HAX54_017010</name>
</gene>
<dbReference type="EMBL" id="JACEIK010000211">
    <property type="protein sequence ID" value="MCD7452471.1"/>
    <property type="molecule type" value="Genomic_DNA"/>
</dbReference>
<proteinExistence type="predicted"/>
<name>A0ABS8S296_DATST</name>
<dbReference type="Proteomes" id="UP000823775">
    <property type="component" value="Unassembled WGS sequence"/>
</dbReference>
<keyword evidence="2" id="KW-1185">Reference proteome</keyword>
<evidence type="ECO:0000313" key="1">
    <source>
        <dbReference type="EMBL" id="MCD7452471.1"/>
    </source>
</evidence>
<accession>A0ABS8S296</accession>
<reference evidence="1 2" key="1">
    <citation type="journal article" date="2021" name="BMC Genomics">
        <title>Datura genome reveals duplications of psychoactive alkaloid biosynthetic genes and high mutation rate following tissue culture.</title>
        <authorList>
            <person name="Rajewski A."/>
            <person name="Carter-House D."/>
            <person name="Stajich J."/>
            <person name="Litt A."/>
        </authorList>
    </citation>
    <scope>NUCLEOTIDE SEQUENCE [LARGE SCALE GENOMIC DNA]</scope>
    <source>
        <strain evidence="1">AR-01</strain>
    </source>
</reference>
<evidence type="ECO:0000313" key="2">
    <source>
        <dbReference type="Proteomes" id="UP000823775"/>
    </source>
</evidence>
<comment type="caution">
    <text evidence="1">The sequence shown here is derived from an EMBL/GenBank/DDBJ whole genome shotgun (WGS) entry which is preliminary data.</text>
</comment>
<protein>
    <submittedName>
        <fullName evidence="1">Uncharacterized protein</fullName>
    </submittedName>
</protein>
<organism evidence="1 2">
    <name type="scientific">Datura stramonium</name>
    <name type="common">Jimsonweed</name>
    <name type="synonym">Common thornapple</name>
    <dbReference type="NCBI Taxonomy" id="4076"/>
    <lineage>
        <taxon>Eukaryota</taxon>
        <taxon>Viridiplantae</taxon>
        <taxon>Streptophyta</taxon>
        <taxon>Embryophyta</taxon>
        <taxon>Tracheophyta</taxon>
        <taxon>Spermatophyta</taxon>
        <taxon>Magnoliopsida</taxon>
        <taxon>eudicotyledons</taxon>
        <taxon>Gunneridae</taxon>
        <taxon>Pentapetalae</taxon>
        <taxon>asterids</taxon>
        <taxon>lamiids</taxon>
        <taxon>Solanales</taxon>
        <taxon>Solanaceae</taxon>
        <taxon>Solanoideae</taxon>
        <taxon>Datureae</taxon>
        <taxon>Datura</taxon>
    </lineage>
</organism>